<evidence type="ECO:0000313" key="4">
    <source>
        <dbReference type="EMBL" id="OQV11479.1"/>
    </source>
</evidence>
<evidence type="ECO:0000256" key="1">
    <source>
        <dbReference type="SAM" id="Coils"/>
    </source>
</evidence>
<evidence type="ECO:0000259" key="3">
    <source>
        <dbReference type="PROSITE" id="PS50908"/>
    </source>
</evidence>
<feature type="domain" description="RWD" evidence="3">
    <location>
        <begin position="9"/>
        <end position="134"/>
    </location>
</feature>
<dbReference type="InterPro" id="IPR040213">
    <property type="entry name" value="GIR2-like"/>
</dbReference>
<dbReference type="Gene3D" id="3.10.110.10">
    <property type="entry name" value="Ubiquitin Conjugating Enzyme"/>
    <property type="match status" value="1"/>
</dbReference>
<dbReference type="SUPFAM" id="SSF54495">
    <property type="entry name" value="UBC-like"/>
    <property type="match status" value="1"/>
</dbReference>
<keyword evidence="5" id="KW-1185">Reference proteome</keyword>
<keyword evidence="1" id="KW-0175">Coiled coil</keyword>
<comment type="caution">
    <text evidence="4">The sequence shown here is derived from an EMBL/GenBank/DDBJ whole genome shotgun (WGS) entry which is preliminary data.</text>
</comment>
<proteinExistence type="predicted"/>
<dbReference type="InterPro" id="IPR016135">
    <property type="entry name" value="UBQ-conjugating_enzyme/RWD"/>
</dbReference>
<sequence>MDHKEEQEMEIESLLSIYPEELTILTIENTDPENVDAGIAQLDARPQFTLKISSSEAAASTDNASEIIATLWKFIFPPEYPDVIPEMHLLDAGDLPPAVEEALVQVATSTAEQNVGMASVFTIMAAIQDELNGHLEACLEQLKNISERAKREEEEADRRKMEGTRVSVESFIAWKFRFDAERKKLKPKEAELVGSRRLTGRQMFEENANLDMSDAQFMEEGDEAADIDDREGAALDEEFDHELFEQELLNEDGDSD</sequence>
<protein>
    <submittedName>
        <fullName evidence="4">RWD domain-containing protein 1</fullName>
    </submittedName>
</protein>
<organism evidence="4 5">
    <name type="scientific">Hypsibius exemplaris</name>
    <name type="common">Freshwater tardigrade</name>
    <dbReference type="NCBI Taxonomy" id="2072580"/>
    <lineage>
        <taxon>Eukaryota</taxon>
        <taxon>Metazoa</taxon>
        <taxon>Ecdysozoa</taxon>
        <taxon>Tardigrada</taxon>
        <taxon>Eutardigrada</taxon>
        <taxon>Parachela</taxon>
        <taxon>Hypsibioidea</taxon>
        <taxon>Hypsibiidae</taxon>
        <taxon>Hypsibius</taxon>
    </lineage>
</organism>
<dbReference type="PANTHER" id="PTHR12292">
    <property type="entry name" value="RWD DOMAIN-CONTAINING PROTEIN"/>
    <property type="match status" value="1"/>
</dbReference>
<dbReference type="InterPro" id="IPR032378">
    <property type="entry name" value="ZC3H15/TMA46_C"/>
</dbReference>
<dbReference type="InterPro" id="IPR006575">
    <property type="entry name" value="RWD_dom"/>
</dbReference>
<dbReference type="Pfam" id="PF05773">
    <property type="entry name" value="RWD"/>
    <property type="match status" value="1"/>
</dbReference>
<feature type="coiled-coil region" evidence="1">
    <location>
        <begin position="135"/>
        <end position="162"/>
    </location>
</feature>
<evidence type="ECO:0000256" key="2">
    <source>
        <dbReference type="SAM" id="MobiDB-lite"/>
    </source>
</evidence>
<feature type="region of interest" description="Disordered" evidence="2">
    <location>
        <begin position="208"/>
        <end position="256"/>
    </location>
</feature>
<feature type="compositionally biased region" description="Acidic residues" evidence="2">
    <location>
        <begin position="217"/>
        <end position="240"/>
    </location>
</feature>
<name>A0A1W0W8F1_HYPEX</name>
<dbReference type="PROSITE" id="PS50908">
    <property type="entry name" value="RWD"/>
    <property type="match status" value="1"/>
</dbReference>
<dbReference type="SMART" id="SM00591">
    <property type="entry name" value="RWD"/>
    <property type="match status" value="1"/>
</dbReference>
<dbReference type="AlphaFoldDB" id="A0A1W0W8F1"/>
<dbReference type="EMBL" id="MTYJ01000170">
    <property type="protein sequence ID" value="OQV11479.1"/>
    <property type="molecule type" value="Genomic_DNA"/>
</dbReference>
<dbReference type="OrthoDB" id="277175at2759"/>
<dbReference type="Pfam" id="PF16543">
    <property type="entry name" value="DFRP_C"/>
    <property type="match status" value="1"/>
</dbReference>
<accession>A0A1W0W8F1</accession>
<dbReference type="Proteomes" id="UP000192578">
    <property type="component" value="Unassembled WGS sequence"/>
</dbReference>
<reference evidence="5" key="1">
    <citation type="submission" date="2017-01" db="EMBL/GenBank/DDBJ databases">
        <title>Comparative genomics of anhydrobiosis in the tardigrade Hypsibius dujardini.</title>
        <authorList>
            <person name="Yoshida Y."/>
            <person name="Koutsovoulos G."/>
            <person name="Laetsch D."/>
            <person name="Stevens L."/>
            <person name="Kumar S."/>
            <person name="Horikawa D."/>
            <person name="Ishino K."/>
            <person name="Komine S."/>
            <person name="Tomita M."/>
            <person name="Blaxter M."/>
            <person name="Arakawa K."/>
        </authorList>
    </citation>
    <scope>NUCLEOTIDE SEQUENCE [LARGE SCALE GENOMIC DNA]</scope>
    <source>
        <strain evidence="5">Z151</strain>
    </source>
</reference>
<evidence type="ECO:0000313" key="5">
    <source>
        <dbReference type="Proteomes" id="UP000192578"/>
    </source>
</evidence>
<gene>
    <name evidence="4" type="ORF">BV898_14208</name>
</gene>